<proteinExistence type="predicted"/>
<keyword evidence="2" id="KW-1185">Reference proteome</keyword>
<accession>A0A7W3N022</accession>
<gene>
    <name evidence="1" type="ORF">HNR21_003933</name>
</gene>
<protein>
    <submittedName>
        <fullName evidence="1">Uncharacterized protein</fullName>
    </submittedName>
</protein>
<dbReference type="Proteomes" id="UP000539313">
    <property type="component" value="Unassembled WGS sequence"/>
</dbReference>
<dbReference type="AlphaFoldDB" id="A0A7W3N022"/>
<dbReference type="EMBL" id="JACJII010000001">
    <property type="protein sequence ID" value="MBA9005051.1"/>
    <property type="molecule type" value="Genomic_DNA"/>
</dbReference>
<organism evidence="1 2">
    <name type="scientific">Thermomonospora cellulosilytica</name>
    <dbReference type="NCBI Taxonomy" id="1411118"/>
    <lineage>
        <taxon>Bacteria</taxon>
        <taxon>Bacillati</taxon>
        <taxon>Actinomycetota</taxon>
        <taxon>Actinomycetes</taxon>
        <taxon>Streptosporangiales</taxon>
        <taxon>Thermomonosporaceae</taxon>
        <taxon>Thermomonospora</taxon>
    </lineage>
</organism>
<name>A0A7W3N022_9ACTN</name>
<evidence type="ECO:0000313" key="1">
    <source>
        <dbReference type="EMBL" id="MBA9005051.1"/>
    </source>
</evidence>
<comment type="caution">
    <text evidence="1">The sequence shown here is derived from an EMBL/GenBank/DDBJ whole genome shotgun (WGS) entry which is preliminary data.</text>
</comment>
<dbReference type="RefSeq" id="WP_182706341.1">
    <property type="nucleotide sequence ID" value="NZ_JACJII010000001.1"/>
</dbReference>
<reference evidence="1 2" key="1">
    <citation type="submission" date="2020-08" db="EMBL/GenBank/DDBJ databases">
        <title>Sequencing the genomes of 1000 actinobacteria strains.</title>
        <authorList>
            <person name="Klenk H.-P."/>
        </authorList>
    </citation>
    <scope>NUCLEOTIDE SEQUENCE [LARGE SCALE GENOMIC DNA]</scope>
    <source>
        <strain evidence="1 2">DSM 45823</strain>
    </source>
</reference>
<sequence length="61" mass="7092">MLSTLPVFDSDEAYWREMARLLFSTWAARTGRTLPHVPVSQLSPQQLEDFWADDRLDDDPP</sequence>
<evidence type="ECO:0000313" key="2">
    <source>
        <dbReference type="Proteomes" id="UP000539313"/>
    </source>
</evidence>